<comment type="similarity">
    <text evidence="2 11">Belongs to the folylpolyglutamate synthase family.</text>
</comment>
<evidence type="ECO:0000256" key="1">
    <source>
        <dbReference type="ARBA" id="ARBA00001946"/>
    </source>
</evidence>
<gene>
    <name evidence="14" type="ORF">EDC19_0656</name>
</gene>
<dbReference type="InterPro" id="IPR013221">
    <property type="entry name" value="Mur_ligase_cen"/>
</dbReference>
<keyword evidence="7 11" id="KW-0067">ATP-binding</keyword>
<evidence type="ECO:0000256" key="8">
    <source>
        <dbReference type="ARBA" id="ARBA00022842"/>
    </source>
</evidence>
<evidence type="ECO:0000313" key="15">
    <source>
        <dbReference type="Proteomes" id="UP000294545"/>
    </source>
</evidence>
<organism evidence="14 15">
    <name type="scientific">Natranaerovirga hydrolytica</name>
    <dbReference type="NCBI Taxonomy" id="680378"/>
    <lineage>
        <taxon>Bacteria</taxon>
        <taxon>Bacillati</taxon>
        <taxon>Bacillota</taxon>
        <taxon>Clostridia</taxon>
        <taxon>Lachnospirales</taxon>
        <taxon>Natranaerovirgaceae</taxon>
        <taxon>Natranaerovirga</taxon>
    </lineage>
</organism>
<evidence type="ECO:0000256" key="6">
    <source>
        <dbReference type="ARBA" id="ARBA00022741"/>
    </source>
</evidence>
<comment type="cofactor">
    <cofactor evidence="1">
        <name>Mg(2+)</name>
        <dbReference type="ChEBI" id="CHEBI:18420"/>
    </cofactor>
</comment>
<evidence type="ECO:0000313" key="14">
    <source>
        <dbReference type="EMBL" id="TCK98236.1"/>
    </source>
</evidence>
<dbReference type="EMBL" id="SMGQ01000011">
    <property type="protein sequence ID" value="TCK98236.1"/>
    <property type="molecule type" value="Genomic_DNA"/>
</dbReference>
<dbReference type="InterPro" id="IPR018109">
    <property type="entry name" value="Folylpolyglutamate_synth_CS"/>
</dbReference>
<protein>
    <recommendedName>
        <fullName evidence="3">tetrahydrofolate synthase</fullName>
        <ecNumber evidence="3">6.3.2.17</ecNumber>
    </recommendedName>
    <alternativeName>
        <fullName evidence="9">Tetrahydrofolylpolyglutamate synthase</fullName>
    </alternativeName>
</protein>
<dbReference type="Pfam" id="PF08245">
    <property type="entry name" value="Mur_ligase_M"/>
    <property type="match status" value="1"/>
</dbReference>
<keyword evidence="5" id="KW-0479">Metal-binding</keyword>
<feature type="domain" description="Mur ligase central" evidence="13">
    <location>
        <begin position="44"/>
        <end position="266"/>
    </location>
</feature>
<dbReference type="SUPFAM" id="SSF53244">
    <property type="entry name" value="MurD-like peptide ligases, peptide-binding domain"/>
    <property type="match status" value="1"/>
</dbReference>
<evidence type="ECO:0000256" key="5">
    <source>
        <dbReference type="ARBA" id="ARBA00022723"/>
    </source>
</evidence>
<name>A0A4R1MYE3_9FIRM</name>
<evidence type="ECO:0000256" key="2">
    <source>
        <dbReference type="ARBA" id="ARBA00008276"/>
    </source>
</evidence>
<evidence type="ECO:0000256" key="3">
    <source>
        <dbReference type="ARBA" id="ARBA00013025"/>
    </source>
</evidence>
<dbReference type="Gene3D" id="3.40.1190.10">
    <property type="entry name" value="Mur-like, catalytic domain"/>
    <property type="match status" value="1"/>
</dbReference>
<evidence type="ECO:0000259" key="13">
    <source>
        <dbReference type="Pfam" id="PF08245"/>
    </source>
</evidence>
<evidence type="ECO:0000256" key="9">
    <source>
        <dbReference type="ARBA" id="ARBA00030592"/>
    </source>
</evidence>
<dbReference type="RefSeq" id="WP_132280453.1">
    <property type="nucleotide sequence ID" value="NZ_SMGQ01000011.1"/>
</dbReference>
<dbReference type="AlphaFoldDB" id="A0A4R1MYE3"/>
<reference evidence="14 15" key="1">
    <citation type="submission" date="2019-03" db="EMBL/GenBank/DDBJ databases">
        <title>Genomic Encyclopedia of Type Strains, Phase IV (KMG-IV): sequencing the most valuable type-strain genomes for metagenomic binning, comparative biology and taxonomic classification.</title>
        <authorList>
            <person name="Goeker M."/>
        </authorList>
    </citation>
    <scope>NUCLEOTIDE SEQUENCE [LARGE SCALE GENOMIC DNA]</scope>
    <source>
        <strain evidence="14 15">DSM 24176</strain>
    </source>
</reference>
<sequence>MTYDEALDYIHSTLKFGSKLGLENIKKLLALMGNPQNHLKFIHIAGTNGKGSVGSMTGCILKESGYTVGMFTSPYIETFTERIVINDQQIEKKELATITATIKKAIEQMIQEGYNHPTEFEIVTALGLQYFYEKECDLVVLEVGMGGRLDATNVIDTPLASVITSISLDHTQYLGDTIDKIAYEKCGIIKENGLTISYPEQDERALKVIQDTAKIKKNPLIIGKNQYTIVEQTLEKTVFNYKAYKGLQIHLLGQHQILNAITAITIIEALNEYQGYNISQKDIFNGLKQAKWMARLEILQNNPYFIIDGAHNLSGIKALSQAIEDYIKDKRLIFLIGLLRDKAYEEVLETIGHQANVIITTTPDNPRALPAEELGEVAKKYCSHVIIEEDIDQSVNQALTLAQKDDVIVSFGSLYLIGEIRKIIQKKHSNE</sequence>
<keyword evidence="8" id="KW-0460">Magnesium</keyword>
<proteinExistence type="inferred from homology"/>
<dbReference type="PROSITE" id="PS01012">
    <property type="entry name" value="FOLYLPOLYGLU_SYNT_2"/>
    <property type="match status" value="1"/>
</dbReference>
<dbReference type="InterPro" id="IPR036565">
    <property type="entry name" value="Mur-like_cat_sf"/>
</dbReference>
<evidence type="ECO:0000256" key="7">
    <source>
        <dbReference type="ARBA" id="ARBA00022840"/>
    </source>
</evidence>
<dbReference type="Proteomes" id="UP000294545">
    <property type="component" value="Unassembled WGS sequence"/>
</dbReference>
<dbReference type="PANTHER" id="PTHR11136:SF0">
    <property type="entry name" value="DIHYDROFOLATE SYNTHETASE-RELATED"/>
    <property type="match status" value="1"/>
</dbReference>
<dbReference type="PIRSF" id="PIRSF001563">
    <property type="entry name" value="Folylpolyglu_synth"/>
    <property type="match status" value="1"/>
</dbReference>
<keyword evidence="4 11" id="KW-0436">Ligase</keyword>
<dbReference type="FunFam" id="3.40.1190.10:FF:000011">
    <property type="entry name" value="Folylpolyglutamate synthase/dihydrofolate synthase"/>
    <property type="match status" value="1"/>
</dbReference>
<dbReference type="PANTHER" id="PTHR11136">
    <property type="entry name" value="FOLYLPOLYGLUTAMATE SYNTHASE-RELATED"/>
    <property type="match status" value="1"/>
</dbReference>
<accession>A0A4R1MYE3</accession>
<keyword evidence="6 11" id="KW-0547">Nucleotide-binding</keyword>
<dbReference type="Pfam" id="PF02875">
    <property type="entry name" value="Mur_ligase_C"/>
    <property type="match status" value="1"/>
</dbReference>
<evidence type="ECO:0000256" key="11">
    <source>
        <dbReference type="PIRNR" id="PIRNR001563"/>
    </source>
</evidence>
<dbReference type="GO" id="GO:0046872">
    <property type="term" value="F:metal ion binding"/>
    <property type="evidence" value="ECO:0007669"/>
    <property type="project" value="UniProtKB-KW"/>
</dbReference>
<feature type="domain" description="Mur ligase C-terminal" evidence="12">
    <location>
        <begin position="295"/>
        <end position="413"/>
    </location>
</feature>
<evidence type="ECO:0000256" key="4">
    <source>
        <dbReference type="ARBA" id="ARBA00022598"/>
    </source>
</evidence>
<dbReference type="GO" id="GO:0005737">
    <property type="term" value="C:cytoplasm"/>
    <property type="evidence" value="ECO:0007669"/>
    <property type="project" value="TreeGrafter"/>
</dbReference>
<dbReference type="InterPro" id="IPR001645">
    <property type="entry name" value="Folylpolyglutamate_synth"/>
</dbReference>
<dbReference type="OrthoDB" id="9809356at2"/>
<dbReference type="EC" id="6.3.2.17" evidence="3"/>
<dbReference type="GO" id="GO:0008841">
    <property type="term" value="F:dihydrofolate synthase activity"/>
    <property type="evidence" value="ECO:0007669"/>
    <property type="project" value="TreeGrafter"/>
</dbReference>
<dbReference type="Gene3D" id="3.90.190.20">
    <property type="entry name" value="Mur ligase, C-terminal domain"/>
    <property type="match status" value="1"/>
</dbReference>
<dbReference type="SUPFAM" id="SSF53623">
    <property type="entry name" value="MurD-like peptide ligases, catalytic domain"/>
    <property type="match status" value="1"/>
</dbReference>
<dbReference type="GO" id="GO:0005524">
    <property type="term" value="F:ATP binding"/>
    <property type="evidence" value="ECO:0007669"/>
    <property type="project" value="UniProtKB-KW"/>
</dbReference>
<evidence type="ECO:0000256" key="10">
    <source>
        <dbReference type="ARBA" id="ARBA00047493"/>
    </source>
</evidence>
<comment type="catalytic activity">
    <reaction evidence="10">
        <text>(6S)-5,6,7,8-tetrahydrofolyl-(gamma-L-Glu)(n) + L-glutamate + ATP = (6S)-5,6,7,8-tetrahydrofolyl-(gamma-L-Glu)(n+1) + ADP + phosphate + H(+)</text>
        <dbReference type="Rhea" id="RHEA:10580"/>
        <dbReference type="Rhea" id="RHEA-COMP:14738"/>
        <dbReference type="Rhea" id="RHEA-COMP:14740"/>
        <dbReference type="ChEBI" id="CHEBI:15378"/>
        <dbReference type="ChEBI" id="CHEBI:29985"/>
        <dbReference type="ChEBI" id="CHEBI:30616"/>
        <dbReference type="ChEBI" id="CHEBI:43474"/>
        <dbReference type="ChEBI" id="CHEBI:141005"/>
        <dbReference type="ChEBI" id="CHEBI:456216"/>
        <dbReference type="EC" id="6.3.2.17"/>
    </reaction>
</comment>
<dbReference type="PROSITE" id="PS01011">
    <property type="entry name" value="FOLYLPOLYGLU_SYNT_1"/>
    <property type="match status" value="1"/>
</dbReference>
<dbReference type="InterPro" id="IPR004101">
    <property type="entry name" value="Mur_ligase_C"/>
</dbReference>
<evidence type="ECO:0000259" key="12">
    <source>
        <dbReference type="Pfam" id="PF02875"/>
    </source>
</evidence>
<dbReference type="InterPro" id="IPR036615">
    <property type="entry name" value="Mur_ligase_C_dom_sf"/>
</dbReference>
<dbReference type="NCBIfam" id="TIGR01499">
    <property type="entry name" value="folC"/>
    <property type="match status" value="1"/>
</dbReference>
<keyword evidence="15" id="KW-1185">Reference proteome</keyword>
<dbReference type="GO" id="GO:0004326">
    <property type="term" value="F:tetrahydrofolylpolyglutamate synthase activity"/>
    <property type="evidence" value="ECO:0007669"/>
    <property type="project" value="UniProtKB-EC"/>
</dbReference>
<comment type="caution">
    <text evidence="14">The sequence shown here is derived from an EMBL/GenBank/DDBJ whole genome shotgun (WGS) entry which is preliminary data.</text>
</comment>